<feature type="domain" description="Ketosynthase family 3 (KS3)" evidence="19">
    <location>
        <begin position="1"/>
        <end position="402"/>
    </location>
</feature>
<comment type="pathway">
    <text evidence="2">Lipid metabolism; fatty acid biosynthesis.</text>
</comment>
<proteinExistence type="inferred from homology"/>
<evidence type="ECO:0000256" key="1">
    <source>
        <dbReference type="ARBA" id="ARBA00004496"/>
    </source>
</evidence>
<comment type="subunit">
    <text evidence="4">Homodimer.</text>
</comment>
<comment type="similarity">
    <text evidence="3 18">Belongs to the thiolase-like superfamily. Beta-ketoacyl-ACP synthases family.</text>
</comment>
<keyword evidence="11" id="KW-0275">Fatty acid biosynthesis</keyword>
<comment type="catalytic activity">
    <reaction evidence="17">
        <text>a fatty acyl-[ACP] + malonyl-[ACP] + H(+) = a 3-oxoacyl-[ACP] + holo-[ACP] + CO2</text>
        <dbReference type="Rhea" id="RHEA:22836"/>
        <dbReference type="Rhea" id="RHEA-COMP:9623"/>
        <dbReference type="Rhea" id="RHEA-COMP:9685"/>
        <dbReference type="Rhea" id="RHEA-COMP:9916"/>
        <dbReference type="Rhea" id="RHEA-COMP:14125"/>
        <dbReference type="ChEBI" id="CHEBI:15378"/>
        <dbReference type="ChEBI" id="CHEBI:16526"/>
        <dbReference type="ChEBI" id="CHEBI:64479"/>
        <dbReference type="ChEBI" id="CHEBI:78449"/>
        <dbReference type="ChEBI" id="CHEBI:78776"/>
        <dbReference type="ChEBI" id="CHEBI:138651"/>
        <dbReference type="EC" id="2.3.1.41"/>
    </reaction>
    <physiologicalReaction direction="left-to-right" evidence="17">
        <dbReference type="Rhea" id="RHEA:22837"/>
    </physiologicalReaction>
</comment>
<dbReference type="NCBIfam" id="NF005589">
    <property type="entry name" value="PRK07314.1"/>
    <property type="match status" value="1"/>
</dbReference>
<evidence type="ECO:0000256" key="15">
    <source>
        <dbReference type="ARBA" id="ARBA00042143"/>
    </source>
</evidence>
<evidence type="ECO:0000256" key="6">
    <source>
        <dbReference type="ARBA" id="ARBA00022490"/>
    </source>
</evidence>
<dbReference type="InterPro" id="IPR020841">
    <property type="entry name" value="PKS_Beta-ketoAc_synthase_dom"/>
</dbReference>
<protein>
    <recommendedName>
        <fullName evidence="13">3-oxoacyl-[acyl-carrier-protein] synthase 1</fullName>
        <ecNumber evidence="5">2.3.1.41</ecNumber>
    </recommendedName>
    <alternativeName>
        <fullName evidence="14">3-oxoacyl-[acyl-carrier-protein] synthase I</fullName>
    </alternativeName>
    <alternativeName>
        <fullName evidence="15">Beta-ketoacyl-ACP synthase I</fullName>
    </alternativeName>
</protein>
<dbReference type="Proteomes" id="UP000253945">
    <property type="component" value="Unassembled WGS sequence"/>
</dbReference>
<dbReference type="EC" id="2.3.1.41" evidence="5"/>
<evidence type="ECO:0000256" key="9">
    <source>
        <dbReference type="ARBA" id="ARBA00022832"/>
    </source>
</evidence>
<name>A0A369ZRE8_9PAST</name>
<keyword evidence="8 18" id="KW-0808">Transferase</keyword>
<evidence type="ECO:0000313" key="20">
    <source>
        <dbReference type="EMBL" id="RDF08841.1"/>
    </source>
</evidence>
<dbReference type="NCBIfam" id="NF005935">
    <property type="entry name" value="PRK07967.1"/>
    <property type="match status" value="1"/>
</dbReference>
<dbReference type="CDD" id="cd00834">
    <property type="entry name" value="KAS_I_II"/>
    <property type="match status" value="1"/>
</dbReference>
<dbReference type="InterPro" id="IPR018201">
    <property type="entry name" value="Ketoacyl_synth_AS"/>
</dbReference>
<evidence type="ECO:0000256" key="11">
    <source>
        <dbReference type="ARBA" id="ARBA00023160"/>
    </source>
</evidence>
<dbReference type="InterPro" id="IPR000794">
    <property type="entry name" value="Beta-ketoacyl_synthase"/>
</dbReference>
<comment type="caution">
    <text evidence="20">The sequence shown here is derived from an EMBL/GenBank/DDBJ whole genome shotgun (WGS) entry which is preliminary data.</text>
</comment>
<dbReference type="UniPathway" id="UPA00094"/>
<dbReference type="SMART" id="SM00825">
    <property type="entry name" value="PKS_KS"/>
    <property type="match status" value="1"/>
</dbReference>
<evidence type="ECO:0000256" key="3">
    <source>
        <dbReference type="ARBA" id="ARBA00008467"/>
    </source>
</evidence>
<gene>
    <name evidence="20" type="ORF">DPV92_08325</name>
</gene>
<dbReference type="PROSITE" id="PS00606">
    <property type="entry name" value="KS3_1"/>
    <property type="match status" value="1"/>
</dbReference>
<evidence type="ECO:0000256" key="14">
    <source>
        <dbReference type="ARBA" id="ARBA00041620"/>
    </source>
</evidence>
<reference evidence="20 21" key="1">
    <citation type="submission" date="2018-05" db="EMBL/GenBank/DDBJ databases">
        <title>Draft Genome Sequences for a Diverse set of 7 Haemophilus Species.</title>
        <authorList>
            <person name="Nichols M."/>
            <person name="Topaz N."/>
            <person name="Wang X."/>
            <person name="Wang X."/>
            <person name="Boxrud D."/>
        </authorList>
    </citation>
    <scope>NUCLEOTIDE SEQUENCE [LARGE SCALE GENOMIC DNA]</scope>
    <source>
        <strain evidence="20 21">C2014016342</strain>
    </source>
</reference>
<dbReference type="SUPFAM" id="SSF53901">
    <property type="entry name" value="Thiolase-like"/>
    <property type="match status" value="2"/>
</dbReference>
<dbReference type="GO" id="GO:0005829">
    <property type="term" value="C:cytosol"/>
    <property type="evidence" value="ECO:0007669"/>
    <property type="project" value="TreeGrafter"/>
</dbReference>
<dbReference type="PANTHER" id="PTHR11712:SF306">
    <property type="entry name" value="3-OXOACYL-[ACYL-CARRIER-PROTEIN] SYNTHASE 1"/>
    <property type="match status" value="1"/>
</dbReference>
<evidence type="ECO:0000259" key="19">
    <source>
        <dbReference type="PROSITE" id="PS52004"/>
    </source>
</evidence>
<comment type="subcellular location">
    <subcellularLocation>
        <location evidence="1">Cytoplasm</location>
    </subcellularLocation>
</comment>
<keyword evidence="21" id="KW-1185">Reference proteome</keyword>
<dbReference type="STRING" id="736.B0184_05430"/>
<dbReference type="InterPro" id="IPR014031">
    <property type="entry name" value="Ketoacyl_synth_C"/>
</dbReference>
<dbReference type="Pfam" id="PF00109">
    <property type="entry name" value="ketoacyl-synt"/>
    <property type="match status" value="1"/>
</dbReference>
<keyword evidence="12" id="KW-0012">Acyltransferase</keyword>
<dbReference type="Pfam" id="PF02801">
    <property type="entry name" value="Ketoacyl-synt_C"/>
    <property type="match status" value="1"/>
</dbReference>
<evidence type="ECO:0000256" key="12">
    <source>
        <dbReference type="ARBA" id="ARBA00023315"/>
    </source>
</evidence>
<evidence type="ECO:0000256" key="13">
    <source>
        <dbReference type="ARBA" id="ARBA00039450"/>
    </source>
</evidence>
<dbReference type="Gene3D" id="3.40.47.10">
    <property type="match status" value="2"/>
</dbReference>
<dbReference type="InterPro" id="IPR016039">
    <property type="entry name" value="Thiolase-like"/>
</dbReference>
<evidence type="ECO:0000256" key="2">
    <source>
        <dbReference type="ARBA" id="ARBA00005194"/>
    </source>
</evidence>
<dbReference type="FunFam" id="3.40.47.10:FF:000006">
    <property type="entry name" value="3-oxoacyl-[acyl-carrier-protein] synthase I"/>
    <property type="match status" value="1"/>
</dbReference>
<keyword evidence="10" id="KW-0443">Lipid metabolism</keyword>
<dbReference type="FunFam" id="3.40.47.10:FF:000005">
    <property type="entry name" value="3-oxoacyl-[acyl-carrier-protein] synthase I"/>
    <property type="match status" value="1"/>
</dbReference>
<evidence type="ECO:0000256" key="17">
    <source>
        <dbReference type="ARBA" id="ARBA00048506"/>
    </source>
</evidence>
<evidence type="ECO:0000256" key="10">
    <source>
        <dbReference type="ARBA" id="ARBA00023098"/>
    </source>
</evidence>
<comment type="catalytic activity">
    <reaction evidence="16">
        <text>(3Z)-decenoyl-[ACP] + malonyl-[ACP] + H(+) = 3-oxo-(5Z)-dodecenoyl-[ACP] + holo-[ACP] + CO2</text>
        <dbReference type="Rhea" id="RHEA:54940"/>
        <dbReference type="Rhea" id="RHEA-COMP:9623"/>
        <dbReference type="Rhea" id="RHEA-COMP:9685"/>
        <dbReference type="Rhea" id="RHEA-COMP:9927"/>
        <dbReference type="Rhea" id="RHEA-COMP:14042"/>
        <dbReference type="ChEBI" id="CHEBI:15378"/>
        <dbReference type="ChEBI" id="CHEBI:16526"/>
        <dbReference type="ChEBI" id="CHEBI:64479"/>
        <dbReference type="ChEBI" id="CHEBI:78449"/>
        <dbReference type="ChEBI" id="CHEBI:78798"/>
        <dbReference type="ChEBI" id="CHEBI:138410"/>
    </reaction>
    <physiologicalReaction direction="left-to-right" evidence="16">
        <dbReference type="Rhea" id="RHEA:54941"/>
    </physiologicalReaction>
</comment>
<dbReference type="GO" id="GO:0006633">
    <property type="term" value="P:fatty acid biosynthetic process"/>
    <property type="evidence" value="ECO:0007669"/>
    <property type="project" value="UniProtKB-UniPathway"/>
</dbReference>
<evidence type="ECO:0000256" key="8">
    <source>
        <dbReference type="ARBA" id="ARBA00022679"/>
    </source>
</evidence>
<dbReference type="PANTHER" id="PTHR11712">
    <property type="entry name" value="POLYKETIDE SYNTHASE-RELATED"/>
    <property type="match status" value="1"/>
</dbReference>
<sequence>MKRVVITGLGIISSIGNNKEEVLASLKEGKSGIEFVPEFAEVGMRSQVAGTVKLNPAELIDRKIYRFMGDAAAYAYLSMKEAIADSGLIEEQVSNDRTGLVIGAGTGSAHSQLVACDAVRGPRGVKAVGPYAVTKTMASSVSACLATPYKIRGVNYSISSACATSAHCIGHAMELIQLGKQDVVFAGGAEELSWECATEFDAMGAVSTKYNDTPTKASRAYDANRDGFVIAGGGAVVVVEELEHALARGAKIYAEIVGYGATSDGYDMVAPSGEGAERCMKQAMATVNGEIEYINVHGTSTPVGDVKELGAIKNVFGEKTPAISSTKSMTGHSLGAAGAHEAIYSLLMLDNGFIAPSINIETLDEQAQGLNIVTERQDKALTTVMSNSFGFGGTNACLVFQKYNG</sequence>
<dbReference type="RefSeq" id="WP_005709644.1">
    <property type="nucleotide sequence ID" value="NZ_CAURNP010000015.1"/>
</dbReference>
<evidence type="ECO:0000256" key="4">
    <source>
        <dbReference type="ARBA" id="ARBA00011738"/>
    </source>
</evidence>
<organism evidence="20 21">
    <name type="scientific">Haemophilus paraphrohaemolyticus</name>
    <dbReference type="NCBI Taxonomy" id="736"/>
    <lineage>
        <taxon>Bacteria</taxon>
        <taxon>Pseudomonadati</taxon>
        <taxon>Pseudomonadota</taxon>
        <taxon>Gammaproteobacteria</taxon>
        <taxon>Pasteurellales</taxon>
        <taxon>Pasteurellaceae</taxon>
        <taxon>Haemophilus</taxon>
    </lineage>
</organism>
<evidence type="ECO:0000313" key="21">
    <source>
        <dbReference type="Proteomes" id="UP000253945"/>
    </source>
</evidence>
<evidence type="ECO:0000256" key="18">
    <source>
        <dbReference type="RuleBase" id="RU003694"/>
    </source>
</evidence>
<keyword evidence="9" id="KW-0276">Fatty acid metabolism</keyword>
<dbReference type="EMBL" id="QEQF01000009">
    <property type="protein sequence ID" value="RDF08841.1"/>
    <property type="molecule type" value="Genomic_DNA"/>
</dbReference>
<evidence type="ECO:0000256" key="7">
    <source>
        <dbReference type="ARBA" id="ARBA00022516"/>
    </source>
</evidence>
<keyword evidence="7" id="KW-0444">Lipid biosynthesis</keyword>
<dbReference type="AlphaFoldDB" id="A0A369ZRE8"/>
<evidence type="ECO:0000256" key="16">
    <source>
        <dbReference type="ARBA" id="ARBA00048121"/>
    </source>
</evidence>
<dbReference type="GO" id="GO:0004315">
    <property type="term" value="F:3-oxoacyl-[acyl-carrier-protein] synthase activity"/>
    <property type="evidence" value="ECO:0007669"/>
    <property type="project" value="UniProtKB-EC"/>
</dbReference>
<accession>A0A369ZRE8</accession>
<keyword evidence="6" id="KW-0963">Cytoplasm</keyword>
<dbReference type="InterPro" id="IPR014030">
    <property type="entry name" value="Ketoacyl_synth_N"/>
</dbReference>
<evidence type="ECO:0000256" key="5">
    <source>
        <dbReference type="ARBA" id="ARBA00013191"/>
    </source>
</evidence>
<dbReference type="PROSITE" id="PS52004">
    <property type="entry name" value="KS3_2"/>
    <property type="match status" value="1"/>
</dbReference>